<evidence type="ECO:0000256" key="2">
    <source>
        <dbReference type="ARBA" id="ARBA00022729"/>
    </source>
</evidence>
<keyword evidence="3" id="KW-1015">Disulfide bond</keyword>
<dbReference type="AlphaFoldDB" id="A0A915YG54"/>
<feature type="chain" id="PRO_5036896255" evidence="4">
    <location>
        <begin position="26"/>
        <end position="1149"/>
    </location>
</feature>
<gene>
    <name evidence="6" type="ORF">AsAng_0032650</name>
</gene>
<dbReference type="PANTHER" id="PTHR45869">
    <property type="entry name" value="C-REACTIVE PROTEIN-RELATED"/>
    <property type="match status" value="1"/>
</dbReference>
<dbReference type="RefSeq" id="WP_264787905.1">
    <property type="nucleotide sequence ID" value="NZ_AP026867.1"/>
</dbReference>
<evidence type="ECO:0000259" key="5">
    <source>
        <dbReference type="Pfam" id="PF18962"/>
    </source>
</evidence>
<evidence type="ECO:0000256" key="4">
    <source>
        <dbReference type="SAM" id="SignalP"/>
    </source>
</evidence>
<dbReference type="InterPro" id="IPR026444">
    <property type="entry name" value="Secre_tail"/>
</dbReference>
<organism evidence="6 7">
    <name type="scientific">Aureispira anguillae</name>
    <dbReference type="NCBI Taxonomy" id="2864201"/>
    <lineage>
        <taxon>Bacteria</taxon>
        <taxon>Pseudomonadati</taxon>
        <taxon>Bacteroidota</taxon>
        <taxon>Saprospiria</taxon>
        <taxon>Saprospirales</taxon>
        <taxon>Saprospiraceae</taxon>
        <taxon>Aureispira</taxon>
    </lineage>
</organism>
<keyword evidence="7" id="KW-1185">Reference proteome</keyword>
<dbReference type="PANTHER" id="PTHR45869:SF7">
    <property type="entry name" value="C-REACTIVE PROTEIN"/>
    <property type="match status" value="1"/>
</dbReference>
<dbReference type="InterPro" id="IPR013320">
    <property type="entry name" value="ConA-like_dom_sf"/>
</dbReference>
<feature type="domain" description="Secretion system C-terminal sorting" evidence="5">
    <location>
        <begin position="1076"/>
        <end position="1141"/>
    </location>
</feature>
<keyword evidence="2 4" id="KW-0732">Signal</keyword>
<dbReference type="SUPFAM" id="SSF49899">
    <property type="entry name" value="Concanavalin A-like lectins/glucanases"/>
    <property type="match status" value="1"/>
</dbReference>
<evidence type="ECO:0000256" key="1">
    <source>
        <dbReference type="ARBA" id="ARBA00001913"/>
    </source>
</evidence>
<accession>A0A915YG54</accession>
<sequence>MIELSKLSIITSLLFLLINYQASQAQTPSNTSIATAKVVNTFPYTDANVNTSLGGSNTGMQGGCIAACCSTVVYRIEIPPYPGTLRGDMSSYQPLAGSMLGYISSVPNPTNNNQLTFLPRAGNFCGFRDTLQIGRTGNIYFQGGEVFYVMAFGYNNQTGQGVNTNFTFDYIPECPAGYVCQYPTIEICDNNGYVGPTGTLLNTSGVYTDTLVGTGGAADTIVQTTLTINNMALVQDTLKDETLCPATDTLRHTAYTEYVSYADFDKNNSDWVQINSVANDIAGTNRSAFMWIKQSTQVTGSSQQLLAINTSTGGNVCLMQIGTNEEFGVYDGSNSRYSGVVVTDGQWHYVGYTYDESSNLTKLYIDGVMVRSYVNAQSVAANHQISLGQEFDSGNSMGNFFEGQMTEVTIWNEVLDSADVAVLMDAPVMINHPKYTHLKAHYPMMVNCGDNRTQVVDYSGNNNNGIAAAASIQVLSNLEQISGFNAASYYSKEWSANGTPLSTAATLELTSFSMGTYELELERDYFSISDDWMVSMSSICCTNTTGSITEVVCGSYTSPSGQVYTTSGTYMDTIPNASNCDSILTLNLTVNSSTTGSITEVVCGSYTSPSGQVYATSGTYMDTIPNASNCDSILTLNLTVNSSTTGSITEVVCGSYTSPSGQVYTTSGTYMDTIPNANNCDSILTLNLTVNSSTTGSITEVVCGSYTSPSGQVYTTSGTYIDTIPNASNCDSILTINLTVNSSTTGSITEVVCGSYTSPSGQVYTTSGTYMDTIPNANNCDSILTLNLTVNSSTTGSITEVVCGSYTSPSGQVYTTSGTYIDTIPNASNCDSILTINLTVNSSTTGSITEVVCGSYTSPSGQVYTTSGTYMDTIPNASNCDSILTINLTVNSSTTGSITEVVCGSYTSPSGQVYTTSGTYMDTIPNASNCDSILTLNLTVNSSTTGSITEVVCGSYTSPSGQVYTTSGTYMDTIPNASNCDSILTINLTVSTIQLGVTQNGINLTADETGAIYQWLDCSNGMQAINGATSQTFIATSNGDYAVEITNADNCVDTSACINVTGLSISGTQTTDVFKLYPNPTTGNVILDLGGLEDAIWVNIYDLAGKQVFSQEFATASLFNVEIDALSGVYLLEVSTASGIKTTLKLTKL</sequence>
<protein>
    <submittedName>
        <fullName evidence="6">T9SS type A sorting domain-containing protein</fullName>
    </submittedName>
</protein>
<dbReference type="InterPro" id="IPR051005">
    <property type="entry name" value="Pentraxin_domain"/>
</dbReference>
<dbReference type="Proteomes" id="UP001060919">
    <property type="component" value="Chromosome"/>
</dbReference>
<proteinExistence type="predicted"/>
<dbReference type="GO" id="GO:0005975">
    <property type="term" value="P:carbohydrate metabolic process"/>
    <property type="evidence" value="ECO:0007669"/>
    <property type="project" value="UniProtKB-ARBA"/>
</dbReference>
<dbReference type="EMBL" id="AP026867">
    <property type="protein sequence ID" value="BDS12542.1"/>
    <property type="molecule type" value="Genomic_DNA"/>
</dbReference>
<evidence type="ECO:0000313" key="6">
    <source>
        <dbReference type="EMBL" id="BDS12542.1"/>
    </source>
</evidence>
<dbReference type="Pfam" id="PF13385">
    <property type="entry name" value="Laminin_G_3"/>
    <property type="match status" value="1"/>
</dbReference>
<evidence type="ECO:0000313" key="7">
    <source>
        <dbReference type="Proteomes" id="UP001060919"/>
    </source>
</evidence>
<reference evidence="6" key="1">
    <citation type="submission" date="2022-09" db="EMBL/GenBank/DDBJ databases">
        <title>Aureispira anguillicida sp. nov., isolated from Leptocephalus of Japanese eel Anguilla japonica.</title>
        <authorList>
            <person name="Yuasa K."/>
            <person name="Mekata T."/>
            <person name="Ikunari K."/>
        </authorList>
    </citation>
    <scope>NUCLEOTIDE SEQUENCE</scope>
    <source>
        <strain evidence="6">EL160426</strain>
    </source>
</reference>
<dbReference type="KEGG" id="aup:AsAng_0032650"/>
<comment type="cofactor">
    <cofactor evidence="1">
        <name>Ca(2+)</name>
        <dbReference type="ChEBI" id="CHEBI:29108"/>
    </cofactor>
</comment>
<dbReference type="NCBIfam" id="TIGR04183">
    <property type="entry name" value="Por_Secre_tail"/>
    <property type="match status" value="1"/>
</dbReference>
<dbReference type="GO" id="GO:0004553">
    <property type="term" value="F:hydrolase activity, hydrolyzing O-glycosyl compounds"/>
    <property type="evidence" value="ECO:0007669"/>
    <property type="project" value="UniProtKB-ARBA"/>
</dbReference>
<dbReference type="Gene3D" id="2.60.120.200">
    <property type="match status" value="1"/>
</dbReference>
<dbReference type="SUPFAM" id="SSF52058">
    <property type="entry name" value="L domain-like"/>
    <property type="match status" value="1"/>
</dbReference>
<feature type="signal peptide" evidence="4">
    <location>
        <begin position="1"/>
        <end position="25"/>
    </location>
</feature>
<name>A0A915YG54_9BACT</name>
<dbReference type="Pfam" id="PF18962">
    <property type="entry name" value="Por_Secre_tail"/>
    <property type="match status" value="1"/>
</dbReference>
<evidence type="ECO:0000256" key="3">
    <source>
        <dbReference type="ARBA" id="ARBA00023157"/>
    </source>
</evidence>